<organism evidence="2 3">
    <name type="scientific">Desulfosalsimonas propionicica</name>
    <dbReference type="NCBI Taxonomy" id="332175"/>
    <lineage>
        <taxon>Bacteria</taxon>
        <taxon>Pseudomonadati</taxon>
        <taxon>Thermodesulfobacteriota</taxon>
        <taxon>Desulfobacteria</taxon>
        <taxon>Desulfobacterales</taxon>
        <taxon>Desulfosalsimonadaceae</taxon>
        <taxon>Desulfosalsimonas</taxon>
    </lineage>
</organism>
<gene>
    <name evidence="2" type="ORF">HNR65_002594</name>
</gene>
<evidence type="ECO:0000313" key="3">
    <source>
        <dbReference type="Proteomes" id="UP000525298"/>
    </source>
</evidence>
<protein>
    <recommendedName>
        <fullName evidence="4">Flagellar assembly protein T N-terminal domain-containing protein</fullName>
    </recommendedName>
</protein>
<feature type="chain" id="PRO_5030707628" description="Flagellar assembly protein T N-terminal domain-containing protein" evidence="1">
    <location>
        <begin position="35"/>
        <end position="408"/>
    </location>
</feature>
<reference evidence="2 3" key="1">
    <citation type="submission" date="2020-07" db="EMBL/GenBank/DDBJ databases">
        <title>Genomic Encyclopedia of Type Strains, Phase IV (KMG-IV): sequencing the most valuable type-strain genomes for metagenomic binning, comparative biology and taxonomic classification.</title>
        <authorList>
            <person name="Goeker M."/>
        </authorList>
    </citation>
    <scope>NUCLEOTIDE SEQUENCE [LARGE SCALE GENOMIC DNA]</scope>
    <source>
        <strain evidence="2 3">DSM 17721</strain>
    </source>
</reference>
<keyword evidence="1" id="KW-0732">Signal</keyword>
<feature type="signal peptide" evidence="1">
    <location>
        <begin position="1"/>
        <end position="34"/>
    </location>
</feature>
<evidence type="ECO:0000256" key="1">
    <source>
        <dbReference type="SAM" id="SignalP"/>
    </source>
</evidence>
<sequence>MKRFATNQTRFIHLLQTGLCLLILLFLSSPLAFFADAAEDREVIVCFGHSRIYKDTTAAKKAAVSRALLKTVQSAALKMIAKDDLTGHFELIATVLDKHRDAFIRDYRILKEFQTDKAYHVLVEATVSGQKIEKALADAGFDLTPKDLPSVLLMVAEKNIDDIGFDYWWKQGYADFSGAVAEPVIRQAFSGNGFAVISPDPDSGALDDELLASGMGAEPADYQAALVAERMGADLVVLGRARVKALENRMGQGARTFRADVQLNVIDAETGEKLATVTEKALNVSEDPDKGSKKALADAADAAGSQLSEQTVSLWRNIEKRKQTFQIRIRGQRILPYLERVRAAIRQHPGVSDLQTTEMTSANAVLEMHYSRSAQQLANHLLMQSFDGFGINIMKISPKTMHIELIPG</sequence>
<evidence type="ECO:0000313" key="2">
    <source>
        <dbReference type="EMBL" id="MBA2882252.1"/>
    </source>
</evidence>
<keyword evidence="3" id="KW-1185">Reference proteome</keyword>
<dbReference type="AlphaFoldDB" id="A0A7W0CAT6"/>
<dbReference type="Proteomes" id="UP000525298">
    <property type="component" value="Unassembled WGS sequence"/>
</dbReference>
<accession>A0A7W0CAT6</accession>
<dbReference type="RefSeq" id="WP_181551894.1">
    <property type="nucleotide sequence ID" value="NZ_JACDUS010000008.1"/>
</dbReference>
<comment type="caution">
    <text evidence="2">The sequence shown here is derived from an EMBL/GenBank/DDBJ whole genome shotgun (WGS) entry which is preliminary data.</text>
</comment>
<evidence type="ECO:0008006" key="4">
    <source>
        <dbReference type="Google" id="ProtNLM"/>
    </source>
</evidence>
<proteinExistence type="predicted"/>
<dbReference type="EMBL" id="JACDUS010000008">
    <property type="protein sequence ID" value="MBA2882252.1"/>
    <property type="molecule type" value="Genomic_DNA"/>
</dbReference>
<name>A0A7W0CAT6_9BACT</name>